<dbReference type="EC" id="5.4.3.8" evidence="4"/>
<evidence type="ECO:0000256" key="3">
    <source>
        <dbReference type="RuleBase" id="RU003560"/>
    </source>
</evidence>
<dbReference type="GO" id="GO:0008483">
    <property type="term" value="F:transaminase activity"/>
    <property type="evidence" value="ECO:0007669"/>
    <property type="project" value="InterPro"/>
</dbReference>
<dbReference type="PATRIC" id="fig|66969.6.peg.2070"/>
<dbReference type="InterPro" id="IPR015422">
    <property type="entry name" value="PyrdxlP-dep_Trfase_small"/>
</dbReference>
<keyword evidence="5" id="KW-1185">Reference proteome</keyword>
<gene>
    <name evidence="4" type="primary">hemL</name>
    <name evidence="4" type="ORF">Lwal_1905</name>
</gene>
<dbReference type="InterPro" id="IPR005814">
    <property type="entry name" value="Aminotrans_3"/>
</dbReference>
<name>A0A0W1AAV2_9GAMM</name>
<dbReference type="InterPro" id="IPR015421">
    <property type="entry name" value="PyrdxlP-dep_Trfase_major"/>
</dbReference>
<dbReference type="PANTHER" id="PTHR43713">
    <property type="entry name" value="GLUTAMATE-1-SEMIALDEHYDE 2,1-AMINOMUTASE"/>
    <property type="match status" value="1"/>
</dbReference>
<accession>A0A0W1AAV2</accession>
<comment type="caution">
    <text evidence="4">The sequence shown here is derived from an EMBL/GenBank/DDBJ whole genome shotgun (WGS) entry which is preliminary data.</text>
</comment>
<dbReference type="EMBL" id="LNZB01000041">
    <property type="protein sequence ID" value="KTD78470.1"/>
    <property type="molecule type" value="Genomic_DNA"/>
</dbReference>
<organism evidence="4 5">
    <name type="scientific">Legionella waltersii</name>
    <dbReference type="NCBI Taxonomy" id="66969"/>
    <lineage>
        <taxon>Bacteria</taxon>
        <taxon>Pseudomonadati</taxon>
        <taxon>Pseudomonadota</taxon>
        <taxon>Gammaproteobacteria</taxon>
        <taxon>Legionellales</taxon>
        <taxon>Legionellaceae</taxon>
        <taxon>Legionella</taxon>
    </lineage>
</organism>
<evidence type="ECO:0000313" key="4">
    <source>
        <dbReference type="EMBL" id="KTD78470.1"/>
    </source>
</evidence>
<dbReference type="Gene3D" id="3.90.1150.10">
    <property type="entry name" value="Aspartate Aminotransferase, domain 1"/>
    <property type="match status" value="1"/>
</dbReference>
<dbReference type="NCBIfam" id="NF005453">
    <property type="entry name" value="PRK07046.1"/>
    <property type="match status" value="1"/>
</dbReference>
<dbReference type="GO" id="GO:0030170">
    <property type="term" value="F:pyridoxal phosphate binding"/>
    <property type="evidence" value="ECO:0007669"/>
    <property type="project" value="InterPro"/>
</dbReference>
<evidence type="ECO:0000313" key="5">
    <source>
        <dbReference type="Proteomes" id="UP000054729"/>
    </source>
</evidence>
<dbReference type="STRING" id="66969.Lwal_1905"/>
<dbReference type="Gene3D" id="3.40.640.10">
    <property type="entry name" value="Type I PLP-dependent aspartate aminotransferase-like (Major domain)"/>
    <property type="match status" value="1"/>
</dbReference>
<reference evidence="4 5" key="1">
    <citation type="submission" date="2015-11" db="EMBL/GenBank/DDBJ databases">
        <title>Genomic analysis of 38 Legionella species identifies large and diverse effector repertoires.</title>
        <authorList>
            <person name="Burstein D."/>
            <person name="Amaro F."/>
            <person name="Zusman T."/>
            <person name="Lifshitz Z."/>
            <person name="Cohen O."/>
            <person name="Gilbert J.A."/>
            <person name="Pupko T."/>
            <person name="Shuman H.A."/>
            <person name="Segal G."/>
        </authorList>
    </citation>
    <scope>NUCLEOTIDE SEQUENCE [LARGE SCALE GENOMIC DNA]</scope>
    <source>
        <strain evidence="4 5">ATCC 51914</strain>
    </source>
</reference>
<protein>
    <submittedName>
        <fullName evidence="4">Glutamate-1-semialdehyde-2,1-aminomutase</fullName>
        <ecNumber evidence="4">5.4.3.8</ecNumber>
    </submittedName>
</protein>
<comment type="cofactor">
    <cofactor evidence="1">
        <name>pyridoxal 5'-phosphate</name>
        <dbReference type="ChEBI" id="CHEBI:597326"/>
    </cofactor>
</comment>
<dbReference type="AlphaFoldDB" id="A0A0W1AAV2"/>
<comment type="similarity">
    <text evidence="3">Belongs to the class-III pyridoxal-phosphate-dependent aminotransferase family.</text>
</comment>
<dbReference type="Pfam" id="PF00202">
    <property type="entry name" value="Aminotran_3"/>
    <property type="match status" value="1"/>
</dbReference>
<evidence type="ECO:0000256" key="1">
    <source>
        <dbReference type="ARBA" id="ARBA00001933"/>
    </source>
</evidence>
<proteinExistence type="inferred from homology"/>
<sequence length="447" mass="49356">MNRDKLNQLIEREKASFIKTHPESAKLFQRAKKSLFGGVPMNWMAKWPGGFPLFITEANESHFIDVDGHQYIDLCLGDTGAMTGHSPKTVVSALANKLDIGFTTMLPNENAIWLGEELQKRFGLPFWQFALTATDANRFSIRLARLTTQRPKILCFNYCYHGSVDETFAVLKDGVVVSRHGNIGPAFNPALTTKVVEFNDIENLERALSQRDVACVITEPALTNIGIVHPEPGFHKSLRELTRKYGTYLIIDETHTICSGPGGYTKAYDLEPDILTLGKPIGSGIPAAVYGFSMEFSKALEHKIQVSTCDTGGIGGTLAGNALSLVAMKATLEHVLTEQAFSTMIPLASYFTEGVSSIIQEFDLPWHVTQLGCRAEYIFQKNPAKNGGEAAIHSDFAMDQLMHLYALNRGVLLTPFHNMALMSPSTTTDDIDKHTLIFKQAVLELLN</sequence>
<dbReference type="SUPFAM" id="SSF53383">
    <property type="entry name" value="PLP-dependent transferases"/>
    <property type="match status" value="1"/>
</dbReference>
<dbReference type="PANTHER" id="PTHR43713:SF3">
    <property type="entry name" value="GLUTAMATE-1-SEMIALDEHYDE 2,1-AMINOMUTASE 1, CHLOROPLASTIC-RELATED"/>
    <property type="match status" value="1"/>
</dbReference>
<evidence type="ECO:0000256" key="2">
    <source>
        <dbReference type="ARBA" id="ARBA00022898"/>
    </source>
</evidence>
<dbReference type="GO" id="GO:0042286">
    <property type="term" value="F:glutamate-1-semialdehyde 2,1-aminomutase activity"/>
    <property type="evidence" value="ECO:0007669"/>
    <property type="project" value="UniProtKB-EC"/>
</dbReference>
<dbReference type="Proteomes" id="UP000054729">
    <property type="component" value="Unassembled WGS sequence"/>
</dbReference>
<dbReference type="RefSeq" id="WP_193787227.1">
    <property type="nucleotide sequence ID" value="NZ_CAAAIQ010000004.1"/>
</dbReference>
<keyword evidence="4" id="KW-0413">Isomerase</keyword>
<dbReference type="InterPro" id="IPR015424">
    <property type="entry name" value="PyrdxlP-dep_Trfase"/>
</dbReference>
<keyword evidence="2 3" id="KW-0663">Pyridoxal phosphate</keyword>